<dbReference type="RefSeq" id="WP_281093980.1">
    <property type="nucleotide sequence ID" value="NZ_JARYZI010000004.1"/>
</dbReference>
<dbReference type="Pfam" id="PF13657">
    <property type="entry name" value="Couple_hipA"/>
    <property type="match status" value="1"/>
</dbReference>
<dbReference type="Gene3D" id="3.30.70.2330">
    <property type="match status" value="1"/>
</dbReference>
<comment type="caution">
    <text evidence="5">The sequence shown here is derived from an EMBL/GenBank/DDBJ whole genome shotgun (WGS) entry which is preliminary data.</text>
</comment>
<organism evidence="5 6">
    <name type="scientific">Fusibacter bizertensis</name>
    <dbReference type="NCBI Taxonomy" id="1488331"/>
    <lineage>
        <taxon>Bacteria</taxon>
        <taxon>Bacillati</taxon>
        <taxon>Bacillota</taxon>
        <taxon>Clostridia</taxon>
        <taxon>Eubacteriales</taxon>
        <taxon>Eubacteriales Family XII. Incertae Sedis</taxon>
        <taxon>Fusibacter</taxon>
    </lineage>
</organism>
<name>A0ABT6NCL2_9FIRM</name>
<feature type="domain" description="HipA N-terminal subdomain 1" evidence="4">
    <location>
        <begin position="24"/>
        <end position="110"/>
    </location>
</feature>
<evidence type="ECO:0000259" key="3">
    <source>
        <dbReference type="Pfam" id="PF08797"/>
    </source>
</evidence>
<sequence>MSKFEGRDYLYVVWKSPDNGARIVIGKLSKNGCYEFIYNEKEISRACKNGFEPLVAFPEFSKEYKNDEVFPTFSSRLPDKRRKDIQKILQKYEMDNYDSFELLRKSGGKLPTDTLEFIDPILSDDVHSIVREFYIAGTRYRDLCDSETYPECILKIDLVEGEALIVVHDIDNQFDENAILLLKNSDKREKIGYIPAYFSEAVLKALKSDRKVTCVVKEFSRENCQECVKVKMVIH</sequence>
<feature type="domain" description="HIRAN" evidence="3">
    <location>
        <begin position="132"/>
        <end position="208"/>
    </location>
</feature>
<dbReference type="Proteomes" id="UP001158045">
    <property type="component" value="Unassembled WGS sequence"/>
</dbReference>
<evidence type="ECO:0000256" key="2">
    <source>
        <dbReference type="ARBA" id="ARBA00022801"/>
    </source>
</evidence>
<evidence type="ECO:0000256" key="1">
    <source>
        <dbReference type="ARBA" id="ARBA00022723"/>
    </source>
</evidence>
<reference evidence="5 6" key="1">
    <citation type="submission" date="2023-04" db="EMBL/GenBank/DDBJ databases">
        <title>Fusibacter bizertensis strain WBS, isolated from littoral bottom sediments of the Arctic seas - biochemical and genomic analysis.</title>
        <authorList>
            <person name="Brioukhanov A.L."/>
        </authorList>
    </citation>
    <scope>NUCLEOTIDE SEQUENCE [LARGE SCALE GENOMIC DNA]</scope>
    <source>
        <strain evidence="5 6">WBS</strain>
    </source>
</reference>
<evidence type="ECO:0000313" key="5">
    <source>
        <dbReference type="EMBL" id="MDH8678152.1"/>
    </source>
</evidence>
<dbReference type="InterPro" id="IPR017508">
    <property type="entry name" value="HipA_N1"/>
</dbReference>
<evidence type="ECO:0000259" key="4">
    <source>
        <dbReference type="Pfam" id="PF13657"/>
    </source>
</evidence>
<proteinExistence type="predicted"/>
<keyword evidence="2" id="KW-0378">Hydrolase</keyword>
<accession>A0ABT6NCL2</accession>
<dbReference type="InterPro" id="IPR014905">
    <property type="entry name" value="HIRAN"/>
</dbReference>
<dbReference type="Pfam" id="PF08797">
    <property type="entry name" value="HIRAN"/>
    <property type="match status" value="1"/>
</dbReference>
<evidence type="ECO:0000313" key="6">
    <source>
        <dbReference type="Proteomes" id="UP001158045"/>
    </source>
</evidence>
<dbReference type="EMBL" id="JARYZI010000004">
    <property type="protein sequence ID" value="MDH8678152.1"/>
    <property type="molecule type" value="Genomic_DNA"/>
</dbReference>
<keyword evidence="1" id="KW-0479">Metal-binding</keyword>
<protein>
    <submittedName>
        <fullName evidence="5">HipA N-terminal domain-containing protein</fullName>
    </submittedName>
</protein>
<keyword evidence="6" id="KW-1185">Reference proteome</keyword>
<gene>
    <name evidence="5" type="ORF">QE109_08330</name>
</gene>